<dbReference type="InterPro" id="IPR036388">
    <property type="entry name" value="WH-like_DNA-bd_sf"/>
</dbReference>
<keyword evidence="5 9" id="KW-0238">DNA-binding</keyword>
<feature type="domain" description="OmpR/PhoB-type" evidence="11">
    <location>
        <begin position="124"/>
        <end position="222"/>
    </location>
</feature>
<dbReference type="GO" id="GO:0032993">
    <property type="term" value="C:protein-DNA complex"/>
    <property type="evidence" value="ECO:0007669"/>
    <property type="project" value="TreeGrafter"/>
</dbReference>
<proteinExistence type="predicted"/>
<dbReference type="GO" id="GO:0005829">
    <property type="term" value="C:cytosol"/>
    <property type="evidence" value="ECO:0007669"/>
    <property type="project" value="TreeGrafter"/>
</dbReference>
<dbReference type="SMART" id="SM00862">
    <property type="entry name" value="Trans_reg_C"/>
    <property type="match status" value="1"/>
</dbReference>
<dbReference type="Proteomes" id="UP000005384">
    <property type="component" value="Unassembled WGS sequence"/>
</dbReference>
<evidence type="ECO:0000313" key="12">
    <source>
        <dbReference type="EMBL" id="EHI57767.1"/>
    </source>
</evidence>
<dbReference type="OrthoDB" id="9790442at2"/>
<dbReference type="InterPro" id="IPR016032">
    <property type="entry name" value="Sig_transdc_resp-reg_C-effctor"/>
</dbReference>
<dbReference type="Pfam" id="PF00486">
    <property type="entry name" value="Trans_reg_C"/>
    <property type="match status" value="1"/>
</dbReference>
<gene>
    <name evidence="12" type="ORF">HMPREF9473_04257</name>
</gene>
<dbReference type="GO" id="GO:0000156">
    <property type="term" value="F:phosphorelay response regulator activity"/>
    <property type="evidence" value="ECO:0007669"/>
    <property type="project" value="TreeGrafter"/>
</dbReference>
<evidence type="ECO:0000256" key="9">
    <source>
        <dbReference type="PROSITE-ProRule" id="PRU01091"/>
    </source>
</evidence>
<keyword evidence="2 8" id="KW-0597">Phosphoprotein</keyword>
<dbReference type="SUPFAM" id="SSF46894">
    <property type="entry name" value="C-terminal effector domain of the bipartite response regulators"/>
    <property type="match status" value="1"/>
</dbReference>
<name>G5IL79_9FIRM</name>
<dbReference type="Gene3D" id="3.40.50.2300">
    <property type="match status" value="1"/>
</dbReference>
<dbReference type="HOGENOM" id="CLU_000445_30_1_9"/>
<dbReference type="GO" id="GO:0000976">
    <property type="term" value="F:transcription cis-regulatory region binding"/>
    <property type="evidence" value="ECO:0007669"/>
    <property type="project" value="TreeGrafter"/>
</dbReference>
<dbReference type="PROSITE" id="PS51755">
    <property type="entry name" value="OMPR_PHOB"/>
    <property type="match status" value="1"/>
</dbReference>
<feature type="domain" description="Response regulatory" evidence="10">
    <location>
        <begin position="2"/>
        <end position="116"/>
    </location>
</feature>
<evidence type="ECO:0000256" key="3">
    <source>
        <dbReference type="ARBA" id="ARBA00023012"/>
    </source>
</evidence>
<protein>
    <recommendedName>
        <fullName evidence="1">Stage 0 sporulation protein A homolog</fullName>
    </recommendedName>
</protein>
<keyword evidence="13" id="KW-1185">Reference proteome</keyword>
<evidence type="ECO:0000313" key="13">
    <source>
        <dbReference type="Proteomes" id="UP000005384"/>
    </source>
</evidence>
<reference evidence="12 13" key="1">
    <citation type="submission" date="2011-08" db="EMBL/GenBank/DDBJ databases">
        <title>The Genome Sequence of Clostridium hathewayi WAL-18680.</title>
        <authorList>
            <consortium name="The Broad Institute Genome Sequencing Platform"/>
            <person name="Earl A."/>
            <person name="Ward D."/>
            <person name="Feldgarden M."/>
            <person name="Gevers D."/>
            <person name="Finegold S.M."/>
            <person name="Summanen P.H."/>
            <person name="Molitoris D.R."/>
            <person name="Song M."/>
            <person name="Daigneault M."/>
            <person name="Allen-Vercoe E."/>
            <person name="Young S.K."/>
            <person name="Zeng Q."/>
            <person name="Gargeya S."/>
            <person name="Fitzgerald M."/>
            <person name="Haas B."/>
            <person name="Abouelleil A."/>
            <person name="Alvarado L."/>
            <person name="Arachchi H.M."/>
            <person name="Berlin A."/>
            <person name="Brown A."/>
            <person name="Chapman S.B."/>
            <person name="Chen Z."/>
            <person name="Dunbar C."/>
            <person name="Freedman E."/>
            <person name="Gearin G."/>
            <person name="Gellesch M."/>
            <person name="Goldberg J."/>
            <person name="Griggs A."/>
            <person name="Gujja S."/>
            <person name="Heiman D."/>
            <person name="Howarth C."/>
            <person name="Larson L."/>
            <person name="Lui A."/>
            <person name="MacDonald P.J.P."/>
            <person name="Montmayeur A."/>
            <person name="Murphy C."/>
            <person name="Neiman D."/>
            <person name="Pearson M."/>
            <person name="Priest M."/>
            <person name="Roberts A."/>
            <person name="Saif S."/>
            <person name="Shea T."/>
            <person name="Shenoy N."/>
            <person name="Sisk P."/>
            <person name="Stolte C."/>
            <person name="Sykes S."/>
            <person name="Wortman J."/>
            <person name="Nusbaum C."/>
            <person name="Birren B."/>
        </authorList>
    </citation>
    <scope>NUCLEOTIDE SEQUENCE [LARGE SCALE GENOMIC DNA]</scope>
    <source>
        <strain evidence="12 13">WAL-18680</strain>
    </source>
</reference>
<dbReference type="CDD" id="cd17625">
    <property type="entry name" value="REC_OmpR_DrrD-like"/>
    <property type="match status" value="1"/>
</dbReference>
<dbReference type="InterPro" id="IPR001789">
    <property type="entry name" value="Sig_transdc_resp-reg_receiver"/>
</dbReference>
<dbReference type="InterPro" id="IPR039420">
    <property type="entry name" value="WalR-like"/>
</dbReference>
<organism evidence="12 13">
    <name type="scientific">Hungatella hathewayi WAL-18680</name>
    <dbReference type="NCBI Taxonomy" id="742737"/>
    <lineage>
        <taxon>Bacteria</taxon>
        <taxon>Bacillati</taxon>
        <taxon>Bacillota</taxon>
        <taxon>Clostridia</taxon>
        <taxon>Lachnospirales</taxon>
        <taxon>Lachnospiraceae</taxon>
        <taxon>Hungatella</taxon>
    </lineage>
</organism>
<dbReference type="Gene3D" id="1.10.10.10">
    <property type="entry name" value="Winged helix-like DNA-binding domain superfamily/Winged helix DNA-binding domain"/>
    <property type="match status" value="1"/>
</dbReference>
<evidence type="ECO:0000256" key="5">
    <source>
        <dbReference type="ARBA" id="ARBA00023125"/>
    </source>
</evidence>
<dbReference type="SUPFAM" id="SSF52172">
    <property type="entry name" value="CheY-like"/>
    <property type="match status" value="1"/>
</dbReference>
<dbReference type="Gene3D" id="6.10.250.690">
    <property type="match status" value="1"/>
</dbReference>
<evidence type="ECO:0000256" key="4">
    <source>
        <dbReference type="ARBA" id="ARBA00023015"/>
    </source>
</evidence>
<dbReference type="RefSeq" id="WP_006782246.1">
    <property type="nucleotide sequence ID" value="NZ_CP040506.1"/>
</dbReference>
<keyword evidence="4" id="KW-0805">Transcription regulation</keyword>
<dbReference type="PANTHER" id="PTHR48111">
    <property type="entry name" value="REGULATOR OF RPOS"/>
    <property type="match status" value="1"/>
</dbReference>
<dbReference type="GO" id="GO:0006355">
    <property type="term" value="P:regulation of DNA-templated transcription"/>
    <property type="evidence" value="ECO:0007669"/>
    <property type="project" value="InterPro"/>
</dbReference>
<evidence type="ECO:0000256" key="7">
    <source>
        <dbReference type="ARBA" id="ARBA00024867"/>
    </source>
</evidence>
<dbReference type="AlphaFoldDB" id="G5IL79"/>
<dbReference type="Pfam" id="PF00072">
    <property type="entry name" value="Response_reg"/>
    <property type="match status" value="1"/>
</dbReference>
<accession>G5IL79</accession>
<dbReference type="PROSITE" id="PS50110">
    <property type="entry name" value="RESPONSE_REGULATORY"/>
    <property type="match status" value="1"/>
</dbReference>
<feature type="DNA-binding region" description="OmpR/PhoB-type" evidence="9">
    <location>
        <begin position="124"/>
        <end position="222"/>
    </location>
</feature>
<evidence type="ECO:0000256" key="8">
    <source>
        <dbReference type="PROSITE-ProRule" id="PRU00169"/>
    </source>
</evidence>
<evidence type="ECO:0000256" key="2">
    <source>
        <dbReference type="ARBA" id="ARBA00022553"/>
    </source>
</evidence>
<dbReference type="CDD" id="cd00383">
    <property type="entry name" value="trans_reg_C"/>
    <property type="match status" value="1"/>
</dbReference>
<evidence type="ECO:0000256" key="1">
    <source>
        <dbReference type="ARBA" id="ARBA00018672"/>
    </source>
</evidence>
<keyword evidence="6" id="KW-0804">Transcription</keyword>
<dbReference type="InterPro" id="IPR001867">
    <property type="entry name" value="OmpR/PhoB-type_DNA-bd"/>
</dbReference>
<dbReference type="FunFam" id="3.40.50.2300:FF:000002">
    <property type="entry name" value="DNA-binding response regulator PhoP"/>
    <property type="match status" value="1"/>
</dbReference>
<keyword evidence="3" id="KW-0902">Two-component regulatory system</keyword>
<dbReference type="PATRIC" id="fig|742737.3.peg.4239"/>
<dbReference type="PANTHER" id="PTHR48111:SF22">
    <property type="entry name" value="REGULATOR OF RPOS"/>
    <property type="match status" value="1"/>
</dbReference>
<comment type="caution">
    <text evidence="12">The sequence shown here is derived from an EMBL/GenBank/DDBJ whole genome shotgun (WGS) entry which is preliminary data.</text>
</comment>
<dbReference type="InterPro" id="IPR011006">
    <property type="entry name" value="CheY-like_superfamily"/>
</dbReference>
<evidence type="ECO:0000256" key="6">
    <source>
        <dbReference type="ARBA" id="ARBA00023163"/>
    </source>
</evidence>
<dbReference type="EMBL" id="ADLN01000118">
    <property type="protein sequence ID" value="EHI57767.1"/>
    <property type="molecule type" value="Genomic_DNA"/>
</dbReference>
<dbReference type="SMART" id="SM00448">
    <property type="entry name" value="REC"/>
    <property type="match status" value="1"/>
</dbReference>
<comment type="function">
    <text evidence="7">May play the central regulatory role in sporulation. It may be an element of the effector pathway responsible for the activation of sporulation genes in response to nutritional stress. Spo0A may act in concert with spo0H (a sigma factor) to control the expression of some genes that are critical to the sporulation process.</text>
</comment>
<evidence type="ECO:0000259" key="11">
    <source>
        <dbReference type="PROSITE" id="PS51755"/>
    </source>
</evidence>
<sequence>MKLLLVEDEKALAVAVAEVLRQQKYGVDVVYDGTDGLDYGLTGLYDLVILDVMLPGMDGFSVLEGYRKNGISTPVLMLTARSQVEDKIKGLDMGADDYLAKPFDMGELLARVRAMGRRRPEFVGDVVSQGGLSLDKNAGELCYKEERVKLGAKEYQMMELFFANPKQVITKELFMEKIWGYDSEAEYNSVEVYISFLRKKLAFLKSDVTVKTIRGRGYLLEETA</sequence>
<evidence type="ECO:0000259" key="10">
    <source>
        <dbReference type="PROSITE" id="PS50110"/>
    </source>
</evidence>
<feature type="modified residue" description="4-aspartylphosphate" evidence="8">
    <location>
        <position position="51"/>
    </location>
</feature>